<dbReference type="GO" id="GO:0006508">
    <property type="term" value="P:proteolysis"/>
    <property type="evidence" value="ECO:0007669"/>
    <property type="project" value="UniProtKB-KW"/>
</dbReference>
<keyword evidence="12" id="KW-1185">Reference proteome</keyword>
<evidence type="ECO:0000256" key="7">
    <source>
        <dbReference type="ARBA" id="ARBA00023180"/>
    </source>
</evidence>
<feature type="active site" evidence="8">
    <location>
        <position position="876"/>
    </location>
</feature>
<feature type="compositionally biased region" description="Basic residues" evidence="9">
    <location>
        <begin position="1244"/>
        <end position="1254"/>
    </location>
</feature>
<keyword evidence="6" id="KW-1015">Disulfide bond</keyword>
<evidence type="ECO:0000256" key="1">
    <source>
        <dbReference type="ARBA" id="ARBA00022670"/>
    </source>
</evidence>
<evidence type="ECO:0000259" key="10">
    <source>
        <dbReference type="PROSITE" id="PS50215"/>
    </source>
</evidence>
<feature type="region of interest" description="Disordered" evidence="9">
    <location>
        <begin position="1145"/>
        <end position="1271"/>
    </location>
</feature>
<accession>A0A8W8N5N9</accession>
<comment type="caution">
    <text evidence="8">Lacks conserved residue(s) required for the propagation of feature annotation.</text>
</comment>
<organism evidence="11 12">
    <name type="scientific">Magallana gigas</name>
    <name type="common">Pacific oyster</name>
    <name type="synonym">Crassostrea gigas</name>
    <dbReference type="NCBI Taxonomy" id="29159"/>
    <lineage>
        <taxon>Eukaryota</taxon>
        <taxon>Metazoa</taxon>
        <taxon>Spiralia</taxon>
        <taxon>Lophotrochozoa</taxon>
        <taxon>Mollusca</taxon>
        <taxon>Bivalvia</taxon>
        <taxon>Autobranchia</taxon>
        <taxon>Pteriomorphia</taxon>
        <taxon>Ostreida</taxon>
        <taxon>Ostreoidea</taxon>
        <taxon>Ostreidae</taxon>
        <taxon>Magallana</taxon>
    </lineage>
</organism>
<dbReference type="Proteomes" id="UP000005408">
    <property type="component" value="Unassembled WGS sequence"/>
</dbReference>
<proteinExistence type="predicted"/>
<protein>
    <recommendedName>
        <fullName evidence="10">Peptidase M12B domain-containing protein</fullName>
    </recommendedName>
</protein>
<reference evidence="11" key="1">
    <citation type="submission" date="2022-08" db="UniProtKB">
        <authorList>
            <consortium name="EnsemblMetazoa"/>
        </authorList>
    </citation>
    <scope>IDENTIFICATION</scope>
    <source>
        <strain evidence="11">05x7-T-G4-1.051#20</strain>
    </source>
</reference>
<dbReference type="SUPFAM" id="SSF55486">
    <property type="entry name" value="Metalloproteases ('zincins'), catalytic domain"/>
    <property type="match status" value="2"/>
</dbReference>
<dbReference type="Pfam" id="PF17771">
    <property type="entry name" value="ADAMTS_CR_2"/>
    <property type="match status" value="2"/>
</dbReference>
<evidence type="ECO:0000256" key="9">
    <source>
        <dbReference type="SAM" id="MobiDB-lite"/>
    </source>
</evidence>
<feature type="compositionally biased region" description="Low complexity" evidence="9">
    <location>
        <begin position="1150"/>
        <end position="1179"/>
    </location>
</feature>
<evidence type="ECO:0000256" key="4">
    <source>
        <dbReference type="ARBA" id="ARBA00022833"/>
    </source>
</evidence>
<dbReference type="PANTHER" id="PTHR16021">
    <property type="entry name" value="MANSC DOMAIN CONTAINING PROTEIN 1"/>
    <property type="match status" value="1"/>
</dbReference>
<feature type="compositionally biased region" description="Low complexity" evidence="9">
    <location>
        <begin position="517"/>
        <end position="551"/>
    </location>
</feature>
<evidence type="ECO:0000256" key="8">
    <source>
        <dbReference type="PROSITE-ProRule" id="PRU00276"/>
    </source>
</evidence>
<keyword evidence="1" id="KW-0645">Protease</keyword>
<feature type="domain" description="Peptidase M12B" evidence="10">
    <location>
        <begin position="708"/>
        <end position="931"/>
    </location>
</feature>
<keyword evidence="4" id="KW-0862">Zinc</keyword>
<dbReference type="InterPro" id="IPR041645">
    <property type="entry name" value="ADAMTS_CR_2"/>
</dbReference>
<dbReference type="EnsemblMetazoa" id="G3994.1">
    <property type="protein sequence ID" value="G3994.1:cds"/>
    <property type="gene ID" value="G3994"/>
</dbReference>
<feature type="compositionally biased region" description="Low complexity" evidence="9">
    <location>
        <begin position="1200"/>
        <end position="1230"/>
    </location>
</feature>
<feature type="compositionally biased region" description="Low complexity" evidence="9">
    <location>
        <begin position="586"/>
        <end position="600"/>
    </location>
</feature>
<dbReference type="PANTHER" id="PTHR16021:SF23">
    <property type="entry name" value="FI18411P1-RELATED"/>
    <property type="match status" value="1"/>
</dbReference>
<dbReference type="InterPro" id="IPR024079">
    <property type="entry name" value="MetalloPept_cat_dom_sf"/>
</dbReference>
<dbReference type="Pfam" id="PF01421">
    <property type="entry name" value="Reprolysin"/>
    <property type="match status" value="2"/>
</dbReference>
<sequence>MRCLDFYRSIVYRTRLFRVQHDVDRGFPVQPDTNQGYSETATCCCQSPVKLASVIATEETDPRGGLPIHLEVLFVVDPAVGSWFKSQSRPGLDEKVLLEATNRTKLHSQRYLRVTTVLLRVYDDFSFSLQIKTRFTTSTELNLNIVLVDVIIAENLSFPSPLSFTPNPRSLIPAPEVLDTFRNWVNSTELPNHDHALLFTGFVPFKVSCVRCFGYYSALIGLSYPDSVCTALAMSVVEDFYDERTAIFAAQELGRRLDMDGNFCRATNLNIMSTKFAFNSPKTPNLWKFSRCSISYIKTFLQKSDSDGTECLRSHTATGVPLLSEVAKSPDADTQCRTAFGLESFLCRALTGPDYSTLCGGMSCYSPESTTCSSILPLDGTICGNFTTCNGGECVLSDEGENVPDRCPFGDQPVVPGGVECVDRVYGRPYDCYLPSVNAACCLSCCEYGDRRDGCQFSKCPTYNNFTRENLCCLTCINGKLPYSVSTVLPLTSTSSESVFNVNDDAITTENGTSLIRTTTPSERSSSLSILSTTDSTPVTQTSTTSELQTTRISSTGPDMSSVLSTGRTDGSSTSLVTTEMVTTRTKNSTPKSITSITPSDVTLPSTSTAKDITSSRLTSEATTDSSTLHTTLLISTRFDFEGLEQWFPPSPVMRCLDFYRSIVYRTRLFRVQHDVDRGSPVQPDTNQEAGHQLSRQRRQTPAGDYLYTLEVLFVVDPAVVSWFKSQSRPGLDEKVLLEATNRTKLHSQRIFKGIKTRFTTSTELNLNIVLVDVIIAENLSFPSPLSFTPNPRSLIPAPEVLDTFRNWVNSTELPNHDHALLFTGFVPFKVSCARCFGYYSALIGLSYPDSVCTALAMSVVEDFYDERTAIFAAQELGRSLGSRLDMDGNFCRATNLNIMSTKFAFNSPKTPNLWKFSRCSISYIKNFLQKLDSDGTECLRSHTATGVPLLSEVAKSPDADAQCRTAFGLESFLCRALTGPDYSTLCGGMSCYSPESTTCSSILPLDGTICGNFTTCNGGECVLSDEGENVPDRCPFGDQPVVPGGVGCADRVYGRPYDCYLPSVNAACCLSCCEYGDRRDGCQFSKCPTYNNFTRENLCCLTCINGKLPYSVSTVLPLTSTSSESVFNVSDDAITTENGTSLIRTTTPSERSSSVSILSTTDSTRVTQTSTTSELQTTRISSTGPDMSSVLSTGRTAGSSTSCESTHSESTTPRTTSGVTTTQTTTSSASDEESSSSEDSSEKKKKKDWKKKQKQLEKERKRNEKRIKALKKRYDKMMKRLRKYLELPFFKNIL</sequence>
<feature type="active site" evidence="8">
    <location>
        <position position="252"/>
    </location>
</feature>
<feature type="compositionally biased region" description="Polar residues" evidence="9">
    <location>
        <begin position="1180"/>
        <end position="1199"/>
    </location>
</feature>
<keyword evidence="5" id="KW-0482">Metalloprotease</keyword>
<dbReference type="InterPro" id="IPR001590">
    <property type="entry name" value="Peptidase_M12B"/>
</dbReference>
<feature type="region of interest" description="Disordered" evidence="9">
    <location>
        <begin position="676"/>
        <end position="698"/>
    </location>
</feature>
<dbReference type="Gene3D" id="3.40.1620.60">
    <property type="match status" value="2"/>
</dbReference>
<evidence type="ECO:0000256" key="6">
    <source>
        <dbReference type="ARBA" id="ARBA00023157"/>
    </source>
</evidence>
<name>A0A8W8N5N9_MAGGI</name>
<dbReference type="GO" id="GO:0046872">
    <property type="term" value="F:metal ion binding"/>
    <property type="evidence" value="ECO:0007669"/>
    <property type="project" value="UniProtKB-KW"/>
</dbReference>
<dbReference type="GO" id="GO:0004222">
    <property type="term" value="F:metalloendopeptidase activity"/>
    <property type="evidence" value="ECO:0007669"/>
    <property type="project" value="InterPro"/>
</dbReference>
<feature type="compositionally biased region" description="Polar residues" evidence="9">
    <location>
        <begin position="552"/>
        <end position="585"/>
    </location>
</feature>
<keyword evidence="3" id="KW-0378">Hydrolase</keyword>
<keyword evidence="2" id="KW-0479">Metal-binding</keyword>
<evidence type="ECO:0000313" key="12">
    <source>
        <dbReference type="Proteomes" id="UP000005408"/>
    </source>
</evidence>
<feature type="domain" description="Peptidase M12B" evidence="10">
    <location>
        <begin position="94"/>
        <end position="303"/>
    </location>
</feature>
<feature type="region of interest" description="Disordered" evidence="9">
    <location>
        <begin position="517"/>
        <end position="608"/>
    </location>
</feature>
<evidence type="ECO:0000256" key="2">
    <source>
        <dbReference type="ARBA" id="ARBA00022723"/>
    </source>
</evidence>
<dbReference type="Gene3D" id="3.40.390.10">
    <property type="entry name" value="Collagenase (Catalytic Domain)"/>
    <property type="match status" value="2"/>
</dbReference>
<keyword evidence="7" id="KW-0325">Glycoprotein</keyword>
<dbReference type="InterPro" id="IPR052660">
    <property type="entry name" value="Erythrocyte_Invasion_ImmMod"/>
</dbReference>
<evidence type="ECO:0000313" key="11">
    <source>
        <dbReference type="EnsemblMetazoa" id="G3994.1:cds"/>
    </source>
</evidence>
<dbReference type="PROSITE" id="PS50215">
    <property type="entry name" value="ADAM_MEPRO"/>
    <property type="match status" value="2"/>
</dbReference>
<evidence type="ECO:0000256" key="5">
    <source>
        <dbReference type="ARBA" id="ARBA00023049"/>
    </source>
</evidence>
<evidence type="ECO:0000256" key="3">
    <source>
        <dbReference type="ARBA" id="ARBA00022801"/>
    </source>
</evidence>